<feature type="signal peptide" evidence="1">
    <location>
        <begin position="1"/>
        <end position="17"/>
    </location>
</feature>
<reference evidence="2" key="1">
    <citation type="submission" date="2018-01" db="EMBL/GenBank/DDBJ databases">
        <title>An insight into the sialome of Amazonian anophelines.</title>
        <authorList>
            <person name="Ribeiro J.M."/>
            <person name="Scarpassa V."/>
            <person name="Calvo E."/>
        </authorList>
    </citation>
    <scope>NUCLEOTIDE SEQUENCE</scope>
    <source>
        <tissue evidence="2">Salivary glands</tissue>
    </source>
</reference>
<proteinExistence type="predicted"/>
<evidence type="ECO:0000256" key="1">
    <source>
        <dbReference type="SAM" id="SignalP"/>
    </source>
</evidence>
<evidence type="ECO:0000313" key="2">
    <source>
        <dbReference type="EMBL" id="MBW30244.1"/>
    </source>
</evidence>
<dbReference type="EMBL" id="GGFM01009493">
    <property type="protein sequence ID" value="MBW30244.1"/>
    <property type="molecule type" value="Transcribed_RNA"/>
</dbReference>
<sequence length="72" mass="7979">MPVCHIGFLFLSFSVSSFPFLVPSPRPIPSTPFFSFCSLSPSIPPMCPMFAQNNFAIPLFVPIPLQTFGIRN</sequence>
<accession>A0A2M3ZNV7</accession>
<keyword evidence="1" id="KW-0732">Signal</keyword>
<feature type="chain" id="PRO_5014850264" evidence="1">
    <location>
        <begin position="18"/>
        <end position="72"/>
    </location>
</feature>
<name>A0A2M3ZNV7_9DIPT</name>
<dbReference type="AlphaFoldDB" id="A0A2M3ZNV7"/>
<protein>
    <submittedName>
        <fullName evidence="2">Putative secreted peptide</fullName>
    </submittedName>
</protein>
<organism evidence="2">
    <name type="scientific">Anopheles braziliensis</name>
    <dbReference type="NCBI Taxonomy" id="58242"/>
    <lineage>
        <taxon>Eukaryota</taxon>
        <taxon>Metazoa</taxon>
        <taxon>Ecdysozoa</taxon>
        <taxon>Arthropoda</taxon>
        <taxon>Hexapoda</taxon>
        <taxon>Insecta</taxon>
        <taxon>Pterygota</taxon>
        <taxon>Neoptera</taxon>
        <taxon>Endopterygota</taxon>
        <taxon>Diptera</taxon>
        <taxon>Nematocera</taxon>
        <taxon>Culicoidea</taxon>
        <taxon>Culicidae</taxon>
        <taxon>Anophelinae</taxon>
        <taxon>Anopheles</taxon>
    </lineage>
</organism>